<gene>
    <name evidence="1" type="ORF">M9458_011322</name>
</gene>
<dbReference type="AlphaFoldDB" id="A0ABD0R3P9"/>
<comment type="caution">
    <text evidence="1">The sequence shown here is derived from an EMBL/GenBank/DDBJ whole genome shotgun (WGS) entry which is preliminary data.</text>
</comment>
<sequence length="70" mass="8271">MEDMQNEVKFSRYAETRNYVTDIDLEEFIKLYVNHRPASGISRQELCNAFQVLGKPDEEGRYAIDRDELL</sequence>
<proteinExistence type="predicted"/>
<evidence type="ECO:0000313" key="1">
    <source>
        <dbReference type="EMBL" id="KAL0193026.1"/>
    </source>
</evidence>
<dbReference type="EMBL" id="JAMKFB020000005">
    <property type="protein sequence ID" value="KAL0193026.1"/>
    <property type="molecule type" value="Genomic_DNA"/>
</dbReference>
<accession>A0ABD0R3P9</accession>
<feature type="non-terminal residue" evidence="1">
    <location>
        <position position="70"/>
    </location>
</feature>
<reference evidence="1 2" key="1">
    <citation type="submission" date="2024-05" db="EMBL/GenBank/DDBJ databases">
        <title>Genome sequencing and assembly of Indian major carp, Cirrhinus mrigala (Hamilton, 1822).</title>
        <authorList>
            <person name="Mohindra V."/>
            <person name="Chowdhury L.M."/>
            <person name="Lal K."/>
            <person name="Jena J.K."/>
        </authorList>
    </citation>
    <scope>NUCLEOTIDE SEQUENCE [LARGE SCALE GENOMIC DNA]</scope>
    <source>
        <strain evidence="1">CM1030</strain>
        <tissue evidence="1">Blood</tissue>
    </source>
</reference>
<dbReference type="Proteomes" id="UP001529510">
    <property type="component" value="Unassembled WGS sequence"/>
</dbReference>
<evidence type="ECO:0000313" key="2">
    <source>
        <dbReference type="Proteomes" id="UP001529510"/>
    </source>
</evidence>
<name>A0ABD0R3P9_CIRMR</name>
<protein>
    <submittedName>
        <fullName evidence="1">Uncharacterized protein</fullName>
    </submittedName>
</protein>
<organism evidence="1 2">
    <name type="scientific">Cirrhinus mrigala</name>
    <name type="common">Mrigala</name>
    <dbReference type="NCBI Taxonomy" id="683832"/>
    <lineage>
        <taxon>Eukaryota</taxon>
        <taxon>Metazoa</taxon>
        <taxon>Chordata</taxon>
        <taxon>Craniata</taxon>
        <taxon>Vertebrata</taxon>
        <taxon>Euteleostomi</taxon>
        <taxon>Actinopterygii</taxon>
        <taxon>Neopterygii</taxon>
        <taxon>Teleostei</taxon>
        <taxon>Ostariophysi</taxon>
        <taxon>Cypriniformes</taxon>
        <taxon>Cyprinidae</taxon>
        <taxon>Labeoninae</taxon>
        <taxon>Labeonini</taxon>
        <taxon>Cirrhinus</taxon>
    </lineage>
</organism>
<keyword evidence="2" id="KW-1185">Reference proteome</keyword>